<evidence type="ECO:0000313" key="2">
    <source>
        <dbReference type="EMBL" id="PLW45556.1"/>
    </source>
</evidence>
<name>A0A2N5V6M9_9BASI</name>
<evidence type="ECO:0000256" key="1">
    <source>
        <dbReference type="ARBA" id="ARBA00023172"/>
    </source>
</evidence>
<keyword evidence="1" id="KW-0233">DNA recombination</keyword>
<organism evidence="2 3">
    <name type="scientific">Puccinia coronata f. sp. avenae</name>
    <dbReference type="NCBI Taxonomy" id="200324"/>
    <lineage>
        <taxon>Eukaryota</taxon>
        <taxon>Fungi</taxon>
        <taxon>Dikarya</taxon>
        <taxon>Basidiomycota</taxon>
        <taxon>Pucciniomycotina</taxon>
        <taxon>Pucciniomycetes</taxon>
        <taxon>Pucciniales</taxon>
        <taxon>Pucciniaceae</taxon>
        <taxon>Puccinia</taxon>
    </lineage>
</organism>
<dbReference type="EMBL" id="PGCI01000047">
    <property type="protein sequence ID" value="PLW45556.1"/>
    <property type="molecule type" value="Genomic_DNA"/>
</dbReference>
<protein>
    <recommendedName>
        <fullName evidence="4">Tyr recombinase domain-containing protein</fullName>
    </recommendedName>
</protein>
<sequence>MIQASGRVDSTLPPRPAKSPMLASDLQALVKIIGPCGPEGAAIADLAIIAFWGMARLAELTYHSPSGHISPCSKPTTKDVTHQPTITTLRLHGAKTSRPGEIQTLYLQPWRGALCPVKAIARRISSTTSLLESLFGFTTPSGRVNLTKQRVNRVLRAAWQAVGRPELSGHSFRVGGASLQHALGIRIDVIKHLGRWKSKCDHRYLKTLSQEEVAESLLPLGVRPHPTPLAPPGTTPPC</sequence>
<comment type="caution">
    <text evidence="2">The sequence shown here is derived from an EMBL/GenBank/DDBJ whole genome shotgun (WGS) entry which is preliminary data.</text>
</comment>
<proteinExistence type="predicted"/>
<evidence type="ECO:0008006" key="4">
    <source>
        <dbReference type="Google" id="ProtNLM"/>
    </source>
</evidence>
<dbReference type="Gene3D" id="1.10.443.10">
    <property type="entry name" value="Intergrase catalytic core"/>
    <property type="match status" value="1"/>
</dbReference>
<dbReference type="GO" id="GO:0006310">
    <property type="term" value="P:DNA recombination"/>
    <property type="evidence" value="ECO:0007669"/>
    <property type="project" value="UniProtKB-KW"/>
</dbReference>
<accession>A0A2N5V6M9</accession>
<dbReference type="Proteomes" id="UP000235392">
    <property type="component" value="Unassembled WGS sequence"/>
</dbReference>
<dbReference type="PANTHER" id="PTHR34605:SF3">
    <property type="entry name" value="P CELL-TYPE AGGLUTINATION PROTEIN MAP4-LIKE-RELATED"/>
    <property type="match status" value="1"/>
</dbReference>
<dbReference type="GO" id="GO:0015074">
    <property type="term" value="P:DNA integration"/>
    <property type="evidence" value="ECO:0007669"/>
    <property type="project" value="InterPro"/>
</dbReference>
<dbReference type="InterPro" id="IPR052925">
    <property type="entry name" value="Phage_Integrase-like_Recomb"/>
</dbReference>
<evidence type="ECO:0000313" key="3">
    <source>
        <dbReference type="Proteomes" id="UP000235392"/>
    </source>
</evidence>
<dbReference type="InterPro" id="IPR013762">
    <property type="entry name" value="Integrase-like_cat_sf"/>
</dbReference>
<dbReference type="PANTHER" id="PTHR34605">
    <property type="entry name" value="PHAGE_INTEGRASE DOMAIN-CONTAINING PROTEIN"/>
    <property type="match status" value="1"/>
</dbReference>
<dbReference type="GO" id="GO:0003677">
    <property type="term" value="F:DNA binding"/>
    <property type="evidence" value="ECO:0007669"/>
    <property type="project" value="InterPro"/>
</dbReference>
<dbReference type="AlphaFoldDB" id="A0A2N5V6M9"/>
<dbReference type="SUPFAM" id="SSF56349">
    <property type="entry name" value="DNA breaking-rejoining enzymes"/>
    <property type="match status" value="1"/>
</dbReference>
<gene>
    <name evidence="2" type="ORF">PCASD_06230</name>
</gene>
<dbReference type="InterPro" id="IPR011010">
    <property type="entry name" value="DNA_brk_join_enz"/>
</dbReference>
<reference evidence="2 3" key="1">
    <citation type="submission" date="2017-11" db="EMBL/GenBank/DDBJ databases">
        <title>De novo assembly and phasing of dikaryotic genomes from two isolates of Puccinia coronata f. sp. avenae, the causal agent of oat crown rust.</title>
        <authorList>
            <person name="Miller M.E."/>
            <person name="Zhang Y."/>
            <person name="Omidvar V."/>
            <person name="Sperschneider J."/>
            <person name="Schwessinger B."/>
            <person name="Raley C."/>
            <person name="Palmer J.M."/>
            <person name="Garnica D."/>
            <person name="Upadhyaya N."/>
            <person name="Rathjen J."/>
            <person name="Taylor J.M."/>
            <person name="Park R.F."/>
            <person name="Dodds P.N."/>
            <person name="Hirsch C.D."/>
            <person name="Kianian S.F."/>
            <person name="Figueroa M."/>
        </authorList>
    </citation>
    <scope>NUCLEOTIDE SEQUENCE [LARGE SCALE GENOMIC DNA]</scope>
    <source>
        <strain evidence="2">12SD80</strain>
    </source>
</reference>